<evidence type="ECO:0000256" key="5">
    <source>
        <dbReference type="ARBA" id="ARBA00023136"/>
    </source>
</evidence>
<dbReference type="AlphaFoldDB" id="A0A485K866"/>
<evidence type="ECO:0000256" key="4">
    <source>
        <dbReference type="ARBA" id="ARBA00022989"/>
    </source>
</evidence>
<accession>A0A485K866</accession>
<feature type="domain" description="ABC-2 type transporter transmembrane" evidence="7">
    <location>
        <begin position="138"/>
        <end position="231"/>
    </location>
</feature>
<dbReference type="Pfam" id="PF01061">
    <property type="entry name" value="ABC2_membrane"/>
    <property type="match status" value="1"/>
</dbReference>
<keyword evidence="5 6" id="KW-0472">Membrane</keyword>
<dbReference type="EMBL" id="CAADRA010000361">
    <property type="protein sequence ID" value="VFT79895.1"/>
    <property type="molecule type" value="Genomic_DNA"/>
</dbReference>
<dbReference type="PANTHER" id="PTHR19241">
    <property type="entry name" value="ATP-BINDING CASSETTE TRANSPORTER"/>
    <property type="match status" value="1"/>
</dbReference>
<evidence type="ECO:0000256" key="6">
    <source>
        <dbReference type="SAM" id="Phobius"/>
    </source>
</evidence>
<feature type="transmembrane region" description="Helical" evidence="6">
    <location>
        <begin position="173"/>
        <end position="195"/>
    </location>
</feature>
<keyword evidence="3 6" id="KW-0812">Transmembrane</keyword>
<evidence type="ECO:0000256" key="1">
    <source>
        <dbReference type="ARBA" id="ARBA00004141"/>
    </source>
</evidence>
<reference evidence="9 10" key="1">
    <citation type="submission" date="2019-03" db="EMBL/GenBank/DDBJ databases">
        <authorList>
            <person name="Gaulin E."/>
            <person name="Dumas B."/>
        </authorList>
    </citation>
    <scope>NUCLEOTIDE SEQUENCE [LARGE SCALE GENOMIC DNA]</scope>
    <source>
        <strain evidence="9">CBS 568.67</strain>
    </source>
</reference>
<comment type="subcellular location">
    <subcellularLocation>
        <location evidence="1">Membrane</location>
        <topology evidence="1">Multi-pass membrane protein</topology>
    </subcellularLocation>
</comment>
<dbReference type="GO" id="GO:0016020">
    <property type="term" value="C:membrane"/>
    <property type="evidence" value="ECO:0007669"/>
    <property type="project" value="UniProtKB-SubCell"/>
</dbReference>
<gene>
    <name evidence="9" type="primary">Aste57867_2702</name>
    <name evidence="8" type="ORF">As57867_002695</name>
    <name evidence="9" type="ORF">ASTE57867_2702</name>
</gene>
<reference evidence="8" key="2">
    <citation type="submission" date="2019-06" db="EMBL/GenBank/DDBJ databases">
        <title>Genomics analysis of Aphanomyces spp. identifies a new class of oomycete effector associated with host adaptation.</title>
        <authorList>
            <person name="Gaulin E."/>
        </authorList>
    </citation>
    <scope>NUCLEOTIDE SEQUENCE</scope>
    <source>
        <strain evidence="8">CBS 578.67</strain>
    </source>
</reference>
<name>A0A485K866_9STRA</name>
<proteinExistence type="predicted"/>
<dbReference type="InterPro" id="IPR013525">
    <property type="entry name" value="ABC2_TM"/>
</dbReference>
<evidence type="ECO:0000256" key="2">
    <source>
        <dbReference type="ARBA" id="ARBA00022448"/>
    </source>
</evidence>
<protein>
    <submittedName>
        <fullName evidence="9">Aste57867_2702 protein</fullName>
    </submittedName>
</protein>
<evidence type="ECO:0000313" key="10">
    <source>
        <dbReference type="Proteomes" id="UP000332933"/>
    </source>
</evidence>
<evidence type="ECO:0000313" key="9">
    <source>
        <dbReference type="EMBL" id="VFT79895.1"/>
    </source>
</evidence>
<keyword evidence="2" id="KW-0813">Transport</keyword>
<feature type="transmembrane region" description="Helical" evidence="6">
    <location>
        <begin position="141"/>
        <end position="161"/>
    </location>
</feature>
<dbReference type="GO" id="GO:0140359">
    <property type="term" value="F:ABC-type transporter activity"/>
    <property type="evidence" value="ECO:0007669"/>
    <property type="project" value="InterPro"/>
</dbReference>
<evidence type="ECO:0000256" key="3">
    <source>
        <dbReference type="ARBA" id="ARBA00022692"/>
    </source>
</evidence>
<evidence type="ECO:0000259" key="7">
    <source>
        <dbReference type="Pfam" id="PF01061"/>
    </source>
</evidence>
<sequence>MECIKRIAQSGRTVVCTIIRPSTVLFELFDKLLLLKTGGEMVYFGDLGNESSHLLTYFSHFRGLDAKTMHKNPATYMLNCIGAGTGGAKIDVDFAVAYKSSRLGRANEALVARWSRPQRHTNVFAIPSHAILAKFVFSYNVARMVLMLAVALIFGSCYFGKEIETTVDVLSHVSVLFMALIMAIPFTSCNCAVFYRETLSMMYSPLAHLLSLFLVELIYILVVATVFAVAFLLSENDNMRCQRHRIKRGQGYCPTKLLV</sequence>
<dbReference type="OrthoDB" id="90452at2759"/>
<keyword evidence="4 6" id="KW-1133">Transmembrane helix</keyword>
<dbReference type="Proteomes" id="UP000332933">
    <property type="component" value="Unassembled WGS sequence"/>
</dbReference>
<feature type="transmembrane region" description="Helical" evidence="6">
    <location>
        <begin position="207"/>
        <end position="233"/>
    </location>
</feature>
<dbReference type="EMBL" id="VJMH01000361">
    <property type="protein sequence ID" value="KAF0716722.1"/>
    <property type="molecule type" value="Genomic_DNA"/>
</dbReference>
<organism evidence="9 10">
    <name type="scientific">Aphanomyces stellatus</name>
    <dbReference type="NCBI Taxonomy" id="120398"/>
    <lineage>
        <taxon>Eukaryota</taxon>
        <taxon>Sar</taxon>
        <taxon>Stramenopiles</taxon>
        <taxon>Oomycota</taxon>
        <taxon>Saprolegniomycetes</taxon>
        <taxon>Saprolegniales</taxon>
        <taxon>Verrucalvaceae</taxon>
        <taxon>Aphanomyces</taxon>
    </lineage>
</organism>
<keyword evidence="10" id="KW-1185">Reference proteome</keyword>
<evidence type="ECO:0000313" key="8">
    <source>
        <dbReference type="EMBL" id="KAF0716722.1"/>
    </source>
</evidence>